<name>A0A6P2BSI3_9ACTN</name>
<proteinExistence type="predicted"/>
<accession>A0A6P2BSI3</accession>
<dbReference type="InterPro" id="IPR010982">
    <property type="entry name" value="Lambda_DNA-bd_dom_sf"/>
</dbReference>
<feature type="domain" description="HTH cro/C1-type" evidence="1">
    <location>
        <begin position="18"/>
        <end position="73"/>
    </location>
</feature>
<dbReference type="AlphaFoldDB" id="A0A6P2BSI3"/>
<gene>
    <name evidence="2" type="ORF">EAS64_29425</name>
</gene>
<dbReference type="Pfam" id="PF13560">
    <property type="entry name" value="HTH_31"/>
    <property type="match status" value="1"/>
</dbReference>
<protein>
    <submittedName>
        <fullName evidence="2">XRE family transcriptional regulator</fullName>
    </submittedName>
</protein>
<dbReference type="Proteomes" id="UP000460272">
    <property type="component" value="Unassembled WGS sequence"/>
</dbReference>
<reference evidence="2 3" key="1">
    <citation type="submission" date="2018-11" db="EMBL/GenBank/DDBJ databases">
        <title>Trebonia kvetii gen.nov., sp.nov., a novel acidophilic actinobacterium, and proposal of the new actinobacterial family Treboniaceae fam. nov.</title>
        <authorList>
            <person name="Rapoport D."/>
            <person name="Sagova-Mareckova M."/>
            <person name="Sedlacek I."/>
            <person name="Provaznik J."/>
            <person name="Kralova S."/>
            <person name="Pavlinic D."/>
            <person name="Benes V."/>
            <person name="Kopecky J."/>
        </authorList>
    </citation>
    <scope>NUCLEOTIDE SEQUENCE [LARGE SCALE GENOMIC DNA]</scope>
    <source>
        <strain evidence="2 3">15Tr583</strain>
    </source>
</reference>
<dbReference type="OrthoDB" id="4285266at2"/>
<dbReference type="PROSITE" id="PS50943">
    <property type="entry name" value="HTH_CROC1"/>
    <property type="match status" value="1"/>
</dbReference>
<dbReference type="SMART" id="SM00530">
    <property type="entry name" value="HTH_XRE"/>
    <property type="match status" value="1"/>
</dbReference>
<sequence length="229" mass="25834">MSEVRSPTLRRRELAARLRALRLERGLTVDQVAEQLLCSPSKVSRMETGQRGATLRDVRDLCGIYGLTDPAQVEYLMGLVREAKQQAWWQSYDLDYYATYVGLEQAAVTLCYYQSTIVPGLLQTERYARAMHEGSMPSEFTAERAGELIEVRIRRQQVLNREPPLELRVVLDEAVLHRVVGGPDVMTEQLSHFSAIAKQPNVTLQVIPFSAGAHPAMENMFTEPIPTCL</sequence>
<dbReference type="EMBL" id="RPFW01000006">
    <property type="protein sequence ID" value="TVZ01607.1"/>
    <property type="molecule type" value="Genomic_DNA"/>
</dbReference>
<organism evidence="2 3">
    <name type="scientific">Trebonia kvetii</name>
    <dbReference type="NCBI Taxonomy" id="2480626"/>
    <lineage>
        <taxon>Bacteria</taxon>
        <taxon>Bacillati</taxon>
        <taxon>Actinomycetota</taxon>
        <taxon>Actinomycetes</taxon>
        <taxon>Streptosporangiales</taxon>
        <taxon>Treboniaceae</taxon>
        <taxon>Trebonia</taxon>
    </lineage>
</organism>
<dbReference type="Pfam" id="PF19054">
    <property type="entry name" value="DUF5753"/>
    <property type="match status" value="1"/>
</dbReference>
<evidence type="ECO:0000313" key="2">
    <source>
        <dbReference type="EMBL" id="TVZ01607.1"/>
    </source>
</evidence>
<evidence type="ECO:0000259" key="1">
    <source>
        <dbReference type="PROSITE" id="PS50943"/>
    </source>
</evidence>
<dbReference type="Gene3D" id="1.10.260.40">
    <property type="entry name" value="lambda repressor-like DNA-binding domains"/>
    <property type="match status" value="1"/>
</dbReference>
<dbReference type="SUPFAM" id="SSF47413">
    <property type="entry name" value="lambda repressor-like DNA-binding domains"/>
    <property type="match status" value="1"/>
</dbReference>
<evidence type="ECO:0000313" key="3">
    <source>
        <dbReference type="Proteomes" id="UP000460272"/>
    </source>
</evidence>
<keyword evidence="3" id="KW-1185">Reference proteome</keyword>
<dbReference type="InterPro" id="IPR001387">
    <property type="entry name" value="Cro/C1-type_HTH"/>
</dbReference>
<dbReference type="InterPro" id="IPR043917">
    <property type="entry name" value="DUF5753"/>
</dbReference>
<dbReference type="GO" id="GO:0003677">
    <property type="term" value="F:DNA binding"/>
    <property type="evidence" value="ECO:0007669"/>
    <property type="project" value="InterPro"/>
</dbReference>
<comment type="caution">
    <text evidence="2">The sequence shown here is derived from an EMBL/GenBank/DDBJ whole genome shotgun (WGS) entry which is preliminary data.</text>
</comment>
<dbReference type="CDD" id="cd00093">
    <property type="entry name" value="HTH_XRE"/>
    <property type="match status" value="1"/>
</dbReference>